<feature type="non-terminal residue" evidence="4">
    <location>
        <position position="636"/>
    </location>
</feature>
<dbReference type="PROSITE" id="PS51126">
    <property type="entry name" value="DILUTE"/>
    <property type="match status" value="1"/>
</dbReference>
<organism evidence="4 5">
    <name type="scientific">Wuchereria bancrofti</name>
    <dbReference type="NCBI Taxonomy" id="6293"/>
    <lineage>
        <taxon>Eukaryota</taxon>
        <taxon>Metazoa</taxon>
        <taxon>Ecdysozoa</taxon>
        <taxon>Nematoda</taxon>
        <taxon>Chromadorea</taxon>
        <taxon>Rhabditida</taxon>
        <taxon>Spirurina</taxon>
        <taxon>Spiruromorpha</taxon>
        <taxon>Filarioidea</taxon>
        <taxon>Onchocercidae</taxon>
        <taxon>Wuchereria</taxon>
    </lineage>
</organism>
<dbReference type="GO" id="GO:0050839">
    <property type="term" value="F:cell adhesion molecule binding"/>
    <property type="evidence" value="ECO:0007669"/>
    <property type="project" value="TreeGrafter"/>
</dbReference>
<proteinExistence type="predicted"/>
<dbReference type="AlphaFoldDB" id="J9F5H1"/>
<evidence type="ECO:0000313" key="4">
    <source>
        <dbReference type="EMBL" id="EJW84752.1"/>
    </source>
</evidence>
<dbReference type="GO" id="GO:0005912">
    <property type="term" value="C:adherens junction"/>
    <property type="evidence" value="ECO:0007669"/>
    <property type="project" value="TreeGrafter"/>
</dbReference>
<dbReference type="InterPro" id="IPR001478">
    <property type="entry name" value="PDZ"/>
</dbReference>
<dbReference type="Proteomes" id="UP000004810">
    <property type="component" value="Unassembled WGS sequence"/>
</dbReference>
<dbReference type="Pfam" id="PF00595">
    <property type="entry name" value="PDZ"/>
    <property type="match status" value="1"/>
</dbReference>
<dbReference type="InterPro" id="IPR002710">
    <property type="entry name" value="Dilute_dom"/>
</dbReference>
<dbReference type="SMART" id="SM00228">
    <property type="entry name" value="PDZ"/>
    <property type="match status" value="1"/>
</dbReference>
<feature type="region of interest" description="Disordered" evidence="1">
    <location>
        <begin position="585"/>
        <end position="636"/>
    </location>
</feature>
<feature type="compositionally biased region" description="Polar residues" evidence="1">
    <location>
        <begin position="620"/>
        <end position="636"/>
    </location>
</feature>
<accession>J9F5H1</accession>
<reference evidence="5" key="1">
    <citation type="submission" date="2012-08" db="EMBL/GenBank/DDBJ databases">
        <title>The Genome Sequence of Wuchereria bancrofti.</title>
        <authorList>
            <person name="Nutman T.B."/>
            <person name="Fink D.L."/>
            <person name="Russ C."/>
            <person name="Young S."/>
            <person name="Zeng Q."/>
            <person name="Koehrsen M."/>
            <person name="Alvarado L."/>
            <person name="Berlin A."/>
            <person name="Chapman S.B."/>
            <person name="Chen Z."/>
            <person name="Freedman E."/>
            <person name="Gellesch M."/>
            <person name="Goldberg J."/>
            <person name="Griggs A."/>
            <person name="Gujja S."/>
            <person name="Heilman E.R."/>
            <person name="Heiman D."/>
            <person name="Hepburn T."/>
            <person name="Howarth C."/>
            <person name="Jen D."/>
            <person name="Larson L."/>
            <person name="Lewis B."/>
            <person name="Mehta T."/>
            <person name="Park D."/>
            <person name="Pearson M."/>
            <person name="Roberts A."/>
            <person name="Saif S."/>
            <person name="Shea T."/>
            <person name="Shenoy N."/>
            <person name="Sisk P."/>
            <person name="Stolte C."/>
            <person name="Sykes S."/>
            <person name="Walk T."/>
            <person name="White J."/>
            <person name="Yandava C."/>
            <person name="Haas B."/>
            <person name="Henn M.R."/>
            <person name="Nusbaum C."/>
            <person name="Birren B."/>
        </authorList>
    </citation>
    <scope>NUCLEOTIDE SEQUENCE [LARGE SCALE GENOMIC DNA]</scope>
    <source>
        <strain evidence="5">NA</strain>
    </source>
</reference>
<gene>
    <name evidence="4" type="ORF">WUBG_04337</name>
</gene>
<name>J9F5H1_WUCBA</name>
<evidence type="ECO:0000256" key="1">
    <source>
        <dbReference type="SAM" id="MobiDB-lite"/>
    </source>
</evidence>
<protein>
    <recommendedName>
        <fullName evidence="6">PDZ domain-containing protein</fullName>
    </recommendedName>
</protein>
<dbReference type="PROSITE" id="PS50106">
    <property type="entry name" value="PDZ"/>
    <property type="match status" value="1"/>
</dbReference>
<dbReference type="InterPro" id="IPR036034">
    <property type="entry name" value="PDZ_sf"/>
</dbReference>
<sequence length="636" mass="70178">MPQQILAGCVEKTFEMLGTVLKSSLDSTLNLIRDAFLDDRSASHDIVARLEEIMCLLRRCRLNAALTIQLFSQLFYHINVVLFNWLVSSSGIPYCSRAFGVRLRTRLNYVNEWAYQQGLELAAECHMDRINQAIILLVTPKTVDHIGNLGATCYKLNSVQVRWFLEHIVLDVGEEPILNELIESIVQLAEIHADVMATQDKASVQLEEEPQLQLPFLLPQDGYSPRFFSFYLIRGLSPAFAEVISGLQAQGLCRFLPQNQSSGSWTVYLKAASPTEESTKSKEQTESEMGTLSNSLHEQISMSSMNSLPKRERDSEIVVITINRGTGGIGLSIVAAQGVGEHSIGIYVKKVVDGSAAHRDGRLESGDQLLSVNGQPLIGISQEEAASKMSSSGPIVSFEVYKHAARYNGLYEWLNNPPQAQVSSSGIDSIIQTGQLPPSGQQLTMSNSSENAPFDAVANTQRFSYQNSSASMSSNYSNNAHFNLMKPARNGCAGAMINSTYRMRPQHDSIAATDQQLIKSRSASTSDIYQNPVDKALTVSLTSLQPSSGTTAVPVHCEKYQTSITNSQRSIMPSHYRNIRPIVIQPSRPTPSPTIRQQQQQQQKYHSRSHSPSHLYANSALPSSHCHNSTLKNTLS</sequence>
<feature type="domain" description="Dilute" evidence="3">
    <location>
        <begin position="1"/>
        <end position="191"/>
    </location>
</feature>
<feature type="domain" description="PDZ" evidence="2">
    <location>
        <begin position="319"/>
        <end position="404"/>
    </location>
</feature>
<dbReference type="EMBL" id="ADBV01001476">
    <property type="protein sequence ID" value="EJW84752.1"/>
    <property type="molecule type" value="Genomic_DNA"/>
</dbReference>
<dbReference type="PANTHER" id="PTHR10398:SF2">
    <property type="entry name" value="AFADIN"/>
    <property type="match status" value="1"/>
</dbReference>
<dbReference type="GO" id="GO:0032880">
    <property type="term" value="P:regulation of protein localization"/>
    <property type="evidence" value="ECO:0007669"/>
    <property type="project" value="TreeGrafter"/>
</dbReference>
<dbReference type="InterPro" id="IPR028842">
    <property type="entry name" value="Afadin"/>
</dbReference>
<dbReference type="PANTHER" id="PTHR10398">
    <property type="entry name" value="AFADIN"/>
    <property type="match status" value="1"/>
</dbReference>
<evidence type="ECO:0000313" key="5">
    <source>
        <dbReference type="Proteomes" id="UP000004810"/>
    </source>
</evidence>
<feature type="region of interest" description="Disordered" evidence="1">
    <location>
        <begin position="273"/>
        <end position="293"/>
    </location>
</feature>
<evidence type="ECO:0000259" key="2">
    <source>
        <dbReference type="PROSITE" id="PS50106"/>
    </source>
</evidence>
<dbReference type="Gene3D" id="2.30.42.10">
    <property type="match status" value="1"/>
</dbReference>
<dbReference type="SMART" id="SM01132">
    <property type="entry name" value="DIL"/>
    <property type="match status" value="1"/>
</dbReference>
<comment type="caution">
    <text evidence="4">The sequence shown here is derived from an EMBL/GenBank/DDBJ whole genome shotgun (WGS) entry which is preliminary data.</text>
</comment>
<evidence type="ECO:0008006" key="6">
    <source>
        <dbReference type="Google" id="ProtNLM"/>
    </source>
</evidence>
<dbReference type="SUPFAM" id="SSF50156">
    <property type="entry name" value="PDZ domain-like"/>
    <property type="match status" value="1"/>
</dbReference>
<dbReference type="Pfam" id="PF01843">
    <property type="entry name" value="DIL"/>
    <property type="match status" value="1"/>
</dbReference>
<evidence type="ECO:0000259" key="3">
    <source>
        <dbReference type="PROSITE" id="PS51126"/>
    </source>
</evidence>